<gene>
    <name evidence="4" type="ORF">K444DRAFT_641248</name>
</gene>
<dbReference type="SUPFAM" id="SSF160920">
    <property type="entry name" value="PSTPO5379-like"/>
    <property type="match status" value="1"/>
</dbReference>
<evidence type="ECO:0000313" key="4">
    <source>
        <dbReference type="EMBL" id="PMD63749.1"/>
    </source>
</evidence>
<dbReference type="Gene3D" id="3.30.2040.10">
    <property type="entry name" value="PSTPO5379-like domain"/>
    <property type="match status" value="1"/>
</dbReference>
<evidence type="ECO:0000256" key="1">
    <source>
        <dbReference type="ARBA" id="ARBA00007896"/>
    </source>
</evidence>
<evidence type="ECO:0000256" key="3">
    <source>
        <dbReference type="SAM" id="MobiDB-lite"/>
    </source>
</evidence>
<accession>A0A2J6TL49</accession>
<dbReference type="Pfam" id="PF07286">
    <property type="entry name" value="D-Glu_cyclase"/>
    <property type="match status" value="1"/>
</dbReference>
<keyword evidence="2" id="KW-0456">Lyase</keyword>
<dbReference type="PANTHER" id="PTHR32022">
    <property type="entry name" value="D-GLUTAMATE CYCLASE, MITOCHONDRIAL"/>
    <property type="match status" value="1"/>
</dbReference>
<dbReference type="AlphaFoldDB" id="A0A2J6TL49"/>
<dbReference type="PANTHER" id="PTHR32022:SF10">
    <property type="entry name" value="D-GLUTAMATE CYCLASE, MITOCHONDRIAL"/>
    <property type="match status" value="1"/>
</dbReference>
<evidence type="ECO:0000313" key="5">
    <source>
        <dbReference type="Proteomes" id="UP000235371"/>
    </source>
</evidence>
<proteinExistence type="inferred from homology"/>
<dbReference type="STRING" id="1095630.A0A2J6TL49"/>
<evidence type="ECO:0000256" key="2">
    <source>
        <dbReference type="ARBA" id="ARBA00023239"/>
    </source>
</evidence>
<comment type="similarity">
    <text evidence="1">Belongs to the D-glutamate cyclase family.</text>
</comment>
<dbReference type="InterPro" id="IPR038021">
    <property type="entry name" value="Putative_hydro-lyase"/>
</dbReference>
<dbReference type="RefSeq" id="XP_024740653.1">
    <property type="nucleotide sequence ID" value="XM_024884603.1"/>
</dbReference>
<name>A0A2J6TL49_9HELO</name>
<protein>
    <submittedName>
        <fullName evidence="4">DUF1445-domain-containing protein</fullName>
    </submittedName>
</protein>
<sequence>MPNPIPFPRLRCVESGFVVCVVTWTLCWRRRDRQRDVQTQKATSRETSAVRKAARNGTHTTTTSGLAPTYLQANLIILPSRYAADFRILCARNPVPCPLIAESAAVGKFDEVRSWIDGLSGEGLISGVDIRQDAPKYMVYKDSKLAESECADIVAEWTEDHVAFLIGCSFSFESALAKAGLEPRHSRLDRTVPMYRTNIPLCPAGVFTSSSYVVSMRPYKSTEIEAVRDITRPYIATHGEPIAWGWDAAERLGIKDIDIPDWGSPPLTLSGQPLGAHAGSDSEVPVFWGCGVTPQEAVMKADLQGTIMSHAPGYMLVLDCRDWDIIKEKRR</sequence>
<dbReference type="GO" id="GO:0006536">
    <property type="term" value="P:glutamate metabolic process"/>
    <property type="evidence" value="ECO:0007669"/>
    <property type="project" value="TreeGrafter"/>
</dbReference>
<organism evidence="4 5">
    <name type="scientific">Hyaloscypha bicolor E</name>
    <dbReference type="NCBI Taxonomy" id="1095630"/>
    <lineage>
        <taxon>Eukaryota</taxon>
        <taxon>Fungi</taxon>
        <taxon>Dikarya</taxon>
        <taxon>Ascomycota</taxon>
        <taxon>Pezizomycotina</taxon>
        <taxon>Leotiomycetes</taxon>
        <taxon>Helotiales</taxon>
        <taxon>Hyaloscyphaceae</taxon>
        <taxon>Hyaloscypha</taxon>
        <taxon>Hyaloscypha bicolor</taxon>
    </lineage>
</organism>
<dbReference type="EMBL" id="KZ613779">
    <property type="protein sequence ID" value="PMD63749.1"/>
    <property type="molecule type" value="Genomic_DNA"/>
</dbReference>
<dbReference type="OrthoDB" id="10262538at2759"/>
<dbReference type="GO" id="GO:0047820">
    <property type="term" value="F:D-glutamate cyclase activity"/>
    <property type="evidence" value="ECO:0007669"/>
    <property type="project" value="TreeGrafter"/>
</dbReference>
<dbReference type="Gene3D" id="3.40.1640.10">
    <property type="entry name" value="PSTPO5379-like"/>
    <property type="match status" value="1"/>
</dbReference>
<dbReference type="FunFam" id="3.30.2040.10:FF:000001">
    <property type="entry name" value="D-glutamate cyclase, mitochondrial"/>
    <property type="match status" value="1"/>
</dbReference>
<dbReference type="InParanoid" id="A0A2J6TL49"/>
<keyword evidence="5" id="KW-1185">Reference proteome</keyword>
<feature type="region of interest" description="Disordered" evidence="3">
    <location>
        <begin position="37"/>
        <end position="62"/>
    </location>
</feature>
<reference evidence="4 5" key="1">
    <citation type="submission" date="2016-04" db="EMBL/GenBank/DDBJ databases">
        <title>A degradative enzymes factory behind the ericoid mycorrhizal symbiosis.</title>
        <authorList>
            <consortium name="DOE Joint Genome Institute"/>
            <person name="Martino E."/>
            <person name="Morin E."/>
            <person name="Grelet G."/>
            <person name="Kuo A."/>
            <person name="Kohler A."/>
            <person name="Daghino S."/>
            <person name="Barry K."/>
            <person name="Choi C."/>
            <person name="Cichocki N."/>
            <person name="Clum A."/>
            <person name="Copeland A."/>
            <person name="Hainaut M."/>
            <person name="Haridas S."/>
            <person name="Labutti K."/>
            <person name="Lindquist E."/>
            <person name="Lipzen A."/>
            <person name="Khouja H.-R."/>
            <person name="Murat C."/>
            <person name="Ohm R."/>
            <person name="Olson A."/>
            <person name="Spatafora J."/>
            <person name="Veneault-Fourrey C."/>
            <person name="Henrissat B."/>
            <person name="Grigoriev I."/>
            <person name="Martin F."/>
            <person name="Perotto S."/>
        </authorList>
    </citation>
    <scope>NUCLEOTIDE SEQUENCE [LARGE SCALE GENOMIC DNA]</scope>
    <source>
        <strain evidence="4 5">E</strain>
    </source>
</reference>
<dbReference type="InterPro" id="IPR009906">
    <property type="entry name" value="D-Glu_cyclase"/>
</dbReference>
<dbReference type="GeneID" id="36592680"/>
<dbReference type="Proteomes" id="UP000235371">
    <property type="component" value="Unassembled WGS sequence"/>
</dbReference>